<organism evidence="2 3">
    <name type="scientific">Fusobacterium mortiferum ATCC 9817</name>
    <dbReference type="NCBI Taxonomy" id="469616"/>
    <lineage>
        <taxon>Bacteria</taxon>
        <taxon>Fusobacteriati</taxon>
        <taxon>Fusobacteriota</taxon>
        <taxon>Fusobacteriia</taxon>
        <taxon>Fusobacteriales</taxon>
        <taxon>Fusobacteriaceae</taxon>
        <taxon>Fusobacterium</taxon>
    </lineage>
</organism>
<keyword evidence="2" id="KW-0347">Helicase</keyword>
<protein>
    <submittedName>
        <fullName evidence="2">DNA helicase</fullName>
    </submittedName>
</protein>
<dbReference type="InterPro" id="IPR027417">
    <property type="entry name" value="P-loop_NTPase"/>
</dbReference>
<dbReference type="GO" id="GO:0004386">
    <property type="term" value="F:helicase activity"/>
    <property type="evidence" value="ECO:0007669"/>
    <property type="project" value="UniProtKB-KW"/>
</dbReference>
<name>A0ABN5JC90_FUSMR</name>
<dbReference type="SUPFAM" id="SSF52540">
    <property type="entry name" value="P-loop containing nucleoside triphosphate hydrolases"/>
    <property type="match status" value="1"/>
</dbReference>
<dbReference type="CDD" id="cd00009">
    <property type="entry name" value="AAA"/>
    <property type="match status" value="1"/>
</dbReference>
<dbReference type="Gene3D" id="3.40.50.300">
    <property type="entry name" value="P-loop containing nucleotide triphosphate hydrolases"/>
    <property type="match status" value="1"/>
</dbReference>
<reference evidence="3" key="1">
    <citation type="journal article" date="2018" name="MSphere">
        <title>Fusobacterium Genomics Using MinION and Illumina Sequencing Enables Genome Completion and Correction.</title>
        <authorList>
            <person name="Todd S.M."/>
            <person name="Settlage R.E."/>
            <person name="Lahmers K.K."/>
            <person name="Slade D.J."/>
        </authorList>
    </citation>
    <scope>NUCLEOTIDE SEQUENCE [LARGE SCALE GENOMIC DNA]</scope>
    <source>
        <strain evidence="3">ATCC 9817</strain>
    </source>
</reference>
<feature type="domain" description="AAA+ ATPase" evidence="1">
    <location>
        <begin position="106"/>
        <end position="228"/>
    </location>
</feature>
<dbReference type="SMART" id="SM00382">
    <property type="entry name" value="AAA"/>
    <property type="match status" value="1"/>
</dbReference>
<dbReference type="InterPro" id="IPR003593">
    <property type="entry name" value="AAA+_ATPase"/>
</dbReference>
<evidence type="ECO:0000259" key="1">
    <source>
        <dbReference type="SMART" id="SM00382"/>
    </source>
</evidence>
<dbReference type="NCBIfam" id="NF005992">
    <property type="entry name" value="PRK08116.1"/>
    <property type="match status" value="1"/>
</dbReference>
<keyword evidence="2" id="KW-0547">Nucleotide-binding</keyword>
<gene>
    <name evidence="2" type="ORF">C4N19_08955</name>
</gene>
<dbReference type="PANTHER" id="PTHR30050:SF4">
    <property type="entry name" value="ATP-BINDING PROTEIN RV3427C IN INSERTION SEQUENCE-RELATED"/>
    <property type="match status" value="1"/>
</dbReference>
<evidence type="ECO:0000313" key="3">
    <source>
        <dbReference type="Proteomes" id="UP000240258"/>
    </source>
</evidence>
<sequence>MPVCKYCGKEYIENKDIPANFPEFIREAMRYRPACNCEEKQEKKRREEQEKERQRQCLMNKVKRYKDISVIDKKFLDSRFDNADMADKHMAMAKKYAENFIKYGTAEGGILLYGGVGTGKTYATACICNELMSNGKTVLVMNLGLYYLKLRREWAEAENDVLNYVKTCDLLVIDDLGTENVSEFTKEKMFNLIDTRYRANKPMLITTNLTPDEIREKLGSRIADRIAGSCLEYEVKGESKRKFDKKAFAEWLTA</sequence>
<dbReference type="InterPro" id="IPR002611">
    <property type="entry name" value="IstB_ATP-bd"/>
</dbReference>
<proteinExistence type="predicted"/>
<dbReference type="Proteomes" id="UP000240258">
    <property type="component" value="Chromosome"/>
</dbReference>
<dbReference type="PANTHER" id="PTHR30050">
    <property type="entry name" value="CHROMOSOMAL REPLICATION INITIATOR PROTEIN DNAA"/>
    <property type="match status" value="1"/>
</dbReference>
<keyword evidence="2" id="KW-0378">Hydrolase</keyword>
<keyword evidence="2" id="KW-0067">ATP-binding</keyword>
<keyword evidence="3" id="KW-1185">Reference proteome</keyword>
<evidence type="ECO:0000313" key="2">
    <source>
        <dbReference type="EMBL" id="AVQ20092.1"/>
    </source>
</evidence>
<accession>A0ABN5JC90</accession>
<dbReference type="EMBL" id="CP028102">
    <property type="protein sequence ID" value="AVQ20092.1"/>
    <property type="molecule type" value="Genomic_DNA"/>
</dbReference>
<dbReference type="Pfam" id="PF01695">
    <property type="entry name" value="IstB_IS21"/>
    <property type="match status" value="1"/>
</dbReference>